<evidence type="ECO:0000313" key="2">
    <source>
        <dbReference type="Proteomes" id="UP000008021"/>
    </source>
</evidence>
<proteinExistence type="predicted"/>
<evidence type="ECO:0000313" key="1">
    <source>
        <dbReference type="EnsemblPlants" id="OMERI04G11190.1"/>
    </source>
</evidence>
<protein>
    <submittedName>
        <fullName evidence="1">Uncharacterized protein</fullName>
    </submittedName>
</protein>
<dbReference type="Gramene" id="OMERI04G11190.1">
    <property type="protein sequence ID" value="OMERI04G11190.1"/>
    <property type="gene ID" value="OMERI04G11190"/>
</dbReference>
<dbReference type="AlphaFoldDB" id="A0A0E0DE63"/>
<reference evidence="1" key="1">
    <citation type="submission" date="2015-04" db="UniProtKB">
        <authorList>
            <consortium name="EnsemblPlants"/>
        </authorList>
    </citation>
    <scope>IDENTIFICATION</scope>
</reference>
<name>A0A0E0DE63_9ORYZ</name>
<accession>A0A0E0DE63</accession>
<keyword evidence="2" id="KW-1185">Reference proteome</keyword>
<dbReference type="EnsemblPlants" id="OMERI04G11190.1">
    <property type="protein sequence ID" value="OMERI04G11190.1"/>
    <property type="gene ID" value="OMERI04G11190"/>
</dbReference>
<reference evidence="1" key="2">
    <citation type="submission" date="2018-05" db="EMBL/GenBank/DDBJ databases">
        <title>OmerRS3 (Oryza meridionalis Reference Sequence Version 3).</title>
        <authorList>
            <person name="Zhang J."/>
            <person name="Kudrna D."/>
            <person name="Lee S."/>
            <person name="Talag J."/>
            <person name="Welchert J."/>
            <person name="Wing R.A."/>
        </authorList>
    </citation>
    <scope>NUCLEOTIDE SEQUENCE [LARGE SCALE GENOMIC DNA]</scope>
    <source>
        <strain evidence="1">cv. OR44</strain>
    </source>
</reference>
<organism evidence="1">
    <name type="scientific">Oryza meridionalis</name>
    <dbReference type="NCBI Taxonomy" id="40149"/>
    <lineage>
        <taxon>Eukaryota</taxon>
        <taxon>Viridiplantae</taxon>
        <taxon>Streptophyta</taxon>
        <taxon>Embryophyta</taxon>
        <taxon>Tracheophyta</taxon>
        <taxon>Spermatophyta</taxon>
        <taxon>Magnoliopsida</taxon>
        <taxon>Liliopsida</taxon>
        <taxon>Poales</taxon>
        <taxon>Poaceae</taxon>
        <taxon>BOP clade</taxon>
        <taxon>Oryzoideae</taxon>
        <taxon>Oryzeae</taxon>
        <taxon>Oryzinae</taxon>
        <taxon>Oryza</taxon>
    </lineage>
</organism>
<sequence>MKTMGLQPRTTREIPLLCARGEHRRPRLRVLRPPASPTEMEQMRERDGASLSALLTATNSGGFSLVQTKDNY</sequence>
<dbReference type="HOGENOM" id="CLU_2726469_0_0_1"/>
<dbReference type="Proteomes" id="UP000008021">
    <property type="component" value="Chromosome 4"/>
</dbReference>